<gene>
    <name evidence="4" type="ORF">DFR51_1966</name>
    <name evidence="3" type="ORF">SmB9_01700</name>
</gene>
<dbReference type="PANTHER" id="PTHR46825:SF9">
    <property type="entry name" value="BETA-LACTAMASE-RELATED DOMAIN-CONTAINING PROTEIN"/>
    <property type="match status" value="1"/>
</dbReference>
<evidence type="ECO:0000313" key="6">
    <source>
        <dbReference type="Proteomes" id="UP000276029"/>
    </source>
</evidence>
<keyword evidence="6" id="KW-1185">Reference proteome</keyword>
<evidence type="ECO:0000313" key="4">
    <source>
        <dbReference type="EMBL" id="RKS88756.1"/>
    </source>
</evidence>
<dbReference type="RefSeq" id="WP_121050397.1">
    <property type="nucleotide sequence ID" value="NZ_AP018711.1"/>
</dbReference>
<accession>A0AAD1D268</accession>
<dbReference type="InterPro" id="IPR012338">
    <property type="entry name" value="Beta-lactam/transpept-like"/>
</dbReference>
<dbReference type="EMBL" id="RBWX01000008">
    <property type="protein sequence ID" value="RKS88756.1"/>
    <property type="molecule type" value="Genomic_DNA"/>
</dbReference>
<name>A0AAD1D268_SPHMI</name>
<evidence type="ECO:0000259" key="2">
    <source>
        <dbReference type="Pfam" id="PF00144"/>
    </source>
</evidence>
<dbReference type="AlphaFoldDB" id="A0AAD1D268"/>
<feature type="domain" description="Beta-lactamase-related" evidence="2">
    <location>
        <begin position="26"/>
        <end position="335"/>
    </location>
</feature>
<evidence type="ECO:0000256" key="1">
    <source>
        <dbReference type="SAM" id="SignalP"/>
    </source>
</evidence>
<evidence type="ECO:0000313" key="3">
    <source>
        <dbReference type="EMBL" id="BBE32512.1"/>
    </source>
</evidence>
<feature type="chain" id="PRO_5042292755" evidence="1">
    <location>
        <begin position="20"/>
        <end position="526"/>
    </location>
</feature>
<dbReference type="Pfam" id="PF00144">
    <property type="entry name" value="Beta-lactamase"/>
    <property type="match status" value="1"/>
</dbReference>
<feature type="signal peptide" evidence="1">
    <location>
        <begin position="1"/>
        <end position="19"/>
    </location>
</feature>
<dbReference type="EMBL" id="AP018711">
    <property type="protein sequence ID" value="BBE32512.1"/>
    <property type="molecule type" value="Genomic_DNA"/>
</dbReference>
<protein>
    <submittedName>
        <fullName evidence="4">CubicO group peptidase (Beta-lactamase class C family)</fullName>
    </submittedName>
</protein>
<reference evidence="4 6" key="2">
    <citation type="submission" date="2018-10" db="EMBL/GenBank/DDBJ databases">
        <title>Genomic Encyclopedia of Type Strains, Phase IV (KMG-IV): sequencing the most valuable type-strain genomes for metagenomic binning, comparative biology and taxonomic classification.</title>
        <authorList>
            <person name="Goeker M."/>
        </authorList>
    </citation>
    <scope>NUCLEOTIDE SEQUENCE [LARGE SCALE GENOMIC DNA]</scope>
    <source>
        <strain evidence="4 6">DSM 19791</strain>
    </source>
</reference>
<evidence type="ECO:0000313" key="5">
    <source>
        <dbReference type="Proteomes" id="UP000275727"/>
    </source>
</evidence>
<dbReference type="KEGG" id="smic:SmB9_01700"/>
<organism evidence="3 5">
    <name type="scientific">Sphingosinicella microcystinivorans</name>
    <dbReference type="NCBI Taxonomy" id="335406"/>
    <lineage>
        <taxon>Bacteria</taxon>
        <taxon>Pseudomonadati</taxon>
        <taxon>Pseudomonadota</taxon>
        <taxon>Alphaproteobacteria</taxon>
        <taxon>Sphingomonadales</taxon>
        <taxon>Sphingosinicellaceae</taxon>
        <taxon>Sphingosinicella</taxon>
    </lineage>
</organism>
<proteinExistence type="predicted"/>
<dbReference type="Proteomes" id="UP000276029">
    <property type="component" value="Unassembled WGS sequence"/>
</dbReference>
<dbReference type="Gene3D" id="3.40.710.10">
    <property type="entry name" value="DD-peptidase/beta-lactamase superfamily"/>
    <property type="match status" value="1"/>
</dbReference>
<reference evidence="3 5" key="1">
    <citation type="submission" date="2018-06" db="EMBL/GenBank/DDBJ databases">
        <title>Complete Genome Sequence of the Microcystin-Degrading Bacterium Sphingosinicella microcystinivorans Strain B-9.</title>
        <authorList>
            <person name="Jin H."/>
            <person name="Nishizawa T."/>
            <person name="Guo Y."/>
            <person name="Nishizawa A."/>
            <person name="Park H."/>
            <person name="Kato H."/>
            <person name="Tsuji K."/>
            <person name="Harada K."/>
        </authorList>
    </citation>
    <scope>NUCLEOTIDE SEQUENCE [LARGE SCALE GENOMIC DNA]</scope>
    <source>
        <strain evidence="3 5">B9</strain>
    </source>
</reference>
<dbReference type="InterPro" id="IPR001466">
    <property type="entry name" value="Beta-lactam-related"/>
</dbReference>
<sequence>MKTIAAVLSVSMTAVPALARPSDSIDAIFARYSGETVPGCAVSAEKDGKTVLERAYGMANIEDRVRAQPGSIYEAGSVSKQFTAAAIVLLARDGKLALSDDIRKYLPEMPDYGTPITIEHLIQHTSGLRDWGSIGAIEGWPRNSRSANNDDVLATAMRQKGLNYAPGTHYSYSNTNFNLAAIIVTRVSGQSFAAFTKARIFDPLGMTSTQWRERYRTLVPGRATAYAREGDSYVIDQPIEDAHGNGGLLTTVKDLLAWNAALDTDRLGAGFRTAMERTGVLTDGTRIVYASGLRVTKHRGVREVAHSGATGGYRAWLARYPAQHLSIALLCNAGDVDSVAIGQSVAEHYLSDLTPVPVHKPSGKLPEGLYVSEVTGAPITIAARADRTLWVDDTALDPVGPGRWSLSGTDFVFGRDNDLVVEANGEKLRYRRAEPIETVDPAPFVGEYCGDDNPFCMVVRRTTEGGLAIATTGRPGLAAQPLKPVSTDLFTSKYATIRFLRDASGKVSGLTYGDSRAWAVEFTRAP</sequence>
<keyword evidence="1" id="KW-0732">Signal</keyword>
<dbReference type="SUPFAM" id="SSF56601">
    <property type="entry name" value="beta-lactamase/transpeptidase-like"/>
    <property type="match status" value="1"/>
</dbReference>
<dbReference type="InterPro" id="IPR050491">
    <property type="entry name" value="AmpC-like"/>
</dbReference>
<dbReference type="Proteomes" id="UP000275727">
    <property type="component" value="Chromosome"/>
</dbReference>
<dbReference type="PANTHER" id="PTHR46825">
    <property type="entry name" value="D-ALANYL-D-ALANINE-CARBOXYPEPTIDASE/ENDOPEPTIDASE AMPH"/>
    <property type="match status" value="1"/>
</dbReference>